<comment type="caution">
    <text evidence="2">The sequence shown here is derived from an EMBL/GenBank/DDBJ whole genome shotgun (WGS) entry which is preliminary data.</text>
</comment>
<proteinExistence type="predicted"/>
<organism evidence="2 3">
    <name type="scientific">Halocaridina rubra</name>
    <name type="common">Hawaiian red shrimp</name>
    <dbReference type="NCBI Taxonomy" id="373956"/>
    <lineage>
        <taxon>Eukaryota</taxon>
        <taxon>Metazoa</taxon>
        <taxon>Ecdysozoa</taxon>
        <taxon>Arthropoda</taxon>
        <taxon>Crustacea</taxon>
        <taxon>Multicrustacea</taxon>
        <taxon>Malacostraca</taxon>
        <taxon>Eumalacostraca</taxon>
        <taxon>Eucarida</taxon>
        <taxon>Decapoda</taxon>
        <taxon>Pleocyemata</taxon>
        <taxon>Caridea</taxon>
        <taxon>Atyoidea</taxon>
        <taxon>Atyidae</taxon>
        <taxon>Halocaridina</taxon>
    </lineage>
</organism>
<gene>
    <name evidence="2" type="ORF">SK128_022009</name>
</gene>
<accession>A0AAN8X7L8</accession>
<feature type="compositionally biased region" description="Basic and acidic residues" evidence="1">
    <location>
        <begin position="78"/>
        <end position="88"/>
    </location>
</feature>
<feature type="region of interest" description="Disordered" evidence="1">
    <location>
        <begin position="38"/>
        <end position="88"/>
    </location>
</feature>
<evidence type="ECO:0000313" key="2">
    <source>
        <dbReference type="EMBL" id="KAK7073504.1"/>
    </source>
</evidence>
<name>A0AAN8X7L8_HALRR</name>
<protein>
    <submittedName>
        <fullName evidence="2">Uncharacterized protein</fullName>
    </submittedName>
</protein>
<dbReference type="Proteomes" id="UP001381693">
    <property type="component" value="Unassembled WGS sequence"/>
</dbReference>
<sequence>MKNAGHQSKLEQLSNAYLNKGKLPKDCIALPAGRTAMGTVRGDRQDDNTELDTLSPKGHQGTYKGIRVCSDASKSHTQHPEGGRRNKQ</sequence>
<dbReference type="EMBL" id="JAXCGZ010012611">
    <property type="protein sequence ID" value="KAK7073504.1"/>
    <property type="molecule type" value="Genomic_DNA"/>
</dbReference>
<keyword evidence="3" id="KW-1185">Reference proteome</keyword>
<evidence type="ECO:0000313" key="3">
    <source>
        <dbReference type="Proteomes" id="UP001381693"/>
    </source>
</evidence>
<dbReference type="AlphaFoldDB" id="A0AAN8X7L8"/>
<reference evidence="2 3" key="1">
    <citation type="submission" date="2023-11" db="EMBL/GenBank/DDBJ databases">
        <title>Halocaridina rubra genome assembly.</title>
        <authorList>
            <person name="Smith C."/>
        </authorList>
    </citation>
    <scope>NUCLEOTIDE SEQUENCE [LARGE SCALE GENOMIC DNA]</scope>
    <source>
        <strain evidence="2">EP-1</strain>
        <tissue evidence="2">Whole</tissue>
    </source>
</reference>
<evidence type="ECO:0000256" key="1">
    <source>
        <dbReference type="SAM" id="MobiDB-lite"/>
    </source>
</evidence>